<evidence type="ECO:0000256" key="1">
    <source>
        <dbReference type="SAM" id="SignalP"/>
    </source>
</evidence>
<proteinExistence type="predicted"/>
<dbReference type="AlphaFoldDB" id="A0A1R2C7N1"/>
<dbReference type="EMBL" id="MPUH01000250">
    <property type="protein sequence ID" value="OMJ85016.1"/>
    <property type="molecule type" value="Genomic_DNA"/>
</dbReference>
<name>A0A1R2C7N1_9CILI</name>
<feature type="chain" id="PRO_5011960918" evidence="1">
    <location>
        <begin position="19"/>
        <end position="162"/>
    </location>
</feature>
<evidence type="ECO:0000313" key="3">
    <source>
        <dbReference type="Proteomes" id="UP000187209"/>
    </source>
</evidence>
<organism evidence="2 3">
    <name type="scientific">Stentor coeruleus</name>
    <dbReference type="NCBI Taxonomy" id="5963"/>
    <lineage>
        <taxon>Eukaryota</taxon>
        <taxon>Sar</taxon>
        <taxon>Alveolata</taxon>
        <taxon>Ciliophora</taxon>
        <taxon>Postciliodesmatophora</taxon>
        <taxon>Heterotrichea</taxon>
        <taxon>Heterotrichida</taxon>
        <taxon>Stentoridae</taxon>
        <taxon>Stentor</taxon>
    </lineage>
</organism>
<accession>A0A1R2C7N1</accession>
<feature type="signal peptide" evidence="1">
    <location>
        <begin position="1"/>
        <end position="18"/>
    </location>
</feature>
<dbReference type="Gene3D" id="2.60.120.260">
    <property type="entry name" value="Galactose-binding domain-like"/>
    <property type="match status" value="1"/>
</dbReference>
<gene>
    <name evidence="2" type="ORF">SteCoe_13736</name>
</gene>
<dbReference type="Proteomes" id="UP000187209">
    <property type="component" value="Unassembled WGS sequence"/>
</dbReference>
<protein>
    <submittedName>
        <fullName evidence="2">Uncharacterized protein</fullName>
    </submittedName>
</protein>
<evidence type="ECO:0000313" key="2">
    <source>
        <dbReference type="EMBL" id="OMJ85016.1"/>
    </source>
</evidence>
<comment type="caution">
    <text evidence="2">The sequence shown here is derived from an EMBL/GenBank/DDBJ whole genome shotgun (WGS) entry which is preliminary data.</text>
</comment>
<keyword evidence="3" id="KW-1185">Reference proteome</keyword>
<keyword evidence="1" id="KW-0732">Signal</keyword>
<sequence length="162" mass="17590">MAISLVVIVLSLTFFVSGVFLDFKITSDTSCWIVGPTSTGGYAIIHNTISGWNTNLMDANWIWDINLNTAAGFGVVTKHFYIPGTPNSGTFRIAADNRFTTYLNNLDANCKSTYDTTFSTVDGILCNVKSYLRSGLNVLVVSVENTGGNAGVMFKLEVTSNY</sequence>
<reference evidence="2 3" key="1">
    <citation type="submission" date="2016-11" db="EMBL/GenBank/DDBJ databases">
        <title>The macronuclear genome of Stentor coeruleus: a giant cell with tiny introns.</title>
        <authorList>
            <person name="Slabodnick M."/>
            <person name="Ruby J.G."/>
            <person name="Reiff S.B."/>
            <person name="Swart E.C."/>
            <person name="Gosai S."/>
            <person name="Prabakaran S."/>
            <person name="Witkowska E."/>
            <person name="Larue G.E."/>
            <person name="Fisher S."/>
            <person name="Freeman R.M."/>
            <person name="Gunawardena J."/>
            <person name="Chu W."/>
            <person name="Stover N.A."/>
            <person name="Gregory B.D."/>
            <person name="Nowacki M."/>
            <person name="Derisi J."/>
            <person name="Roy S.W."/>
            <person name="Marshall W.F."/>
            <person name="Sood P."/>
        </authorList>
    </citation>
    <scope>NUCLEOTIDE SEQUENCE [LARGE SCALE GENOMIC DNA]</scope>
    <source>
        <strain evidence="2">WM001</strain>
    </source>
</reference>